<dbReference type="EMBL" id="JALNTZ010000002">
    <property type="protein sequence ID" value="KAJ3661942.1"/>
    <property type="molecule type" value="Genomic_DNA"/>
</dbReference>
<dbReference type="AlphaFoldDB" id="A0AA38MNF3"/>
<accession>A0AA38MNF3</accession>
<keyword evidence="2" id="KW-1185">Reference proteome</keyword>
<dbReference type="Proteomes" id="UP001168821">
    <property type="component" value="Unassembled WGS sequence"/>
</dbReference>
<evidence type="ECO:0000313" key="1">
    <source>
        <dbReference type="EMBL" id="KAJ3661942.1"/>
    </source>
</evidence>
<sequence>MPIARDRRDAKDRTKSNFVFNISSVRSDTGNSKTFEKHHGDLIRHLIYEAYDNNVVLSIPMLPGAVVGKCKTQSCSVLLPEKVFSGRYR</sequence>
<name>A0AA38MNF3_9CUCU</name>
<protein>
    <submittedName>
        <fullName evidence="1">Uncharacterized protein</fullName>
    </submittedName>
</protein>
<evidence type="ECO:0000313" key="2">
    <source>
        <dbReference type="Proteomes" id="UP001168821"/>
    </source>
</evidence>
<organism evidence="1 2">
    <name type="scientific">Zophobas morio</name>
    <dbReference type="NCBI Taxonomy" id="2755281"/>
    <lineage>
        <taxon>Eukaryota</taxon>
        <taxon>Metazoa</taxon>
        <taxon>Ecdysozoa</taxon>
        <taxon>Arthropoda</taxon>
        <taxon>Hexapoda</taxon>
        <taxon>Insecta</taxon>
        <taxon>Pterygota</taxon>
        <taxon>Neoptera</taxon>
        <taxon>Endopterygota</taxon>
        <taxon>Coleoptera</taxon>
        <taxon>Polyphaga</taxon>
        <taxon>Cucujiformia</taxon>
        <taxon>Tenebrionidae</taxon>
        <taxon>Zophobas</taxon>
    </lineage>
</organism>
<comment type="caution">
    <text evidence="1">The sequence shown here is derived from an EMBL/GenBank/DDBJ whole genome shotgun (WGS) entry which is preliminary data.</text>
</comment>
<reference evidence="1" key="1">
    <citation type="journal article" date="2023" name="G3 (Bethesda)">
        <title>Whole genome assemblies of Zophobas morio and Tenebrio molitor.</title>
        <authorList>
            <person name="Kaur S."/>
            <person name="Stinson S.A."/>
            <person name="diCenzo G.C."/>
        </authorList>
    </citation>
    <scope>NUCLEOTIDE SEQUENCE</scope>
    <source>
        <strain evidence="1">QUZm001</strain>
    </source>
</reference>
<proteinExistence type="predicted"/>
<gene>
    <name evidence="1" type="ORF">Zmor_006314</name>
</gene>